<evidence type="ECO:0000256" key="1">
    <source>
        <dbReference type="SAM" id="MobiDB-lite"/>
    </source>
</evidence>
<keyword evidence="3" id="KW-1185">Reference proteome</keyword>
<reference evidence="2 3" key="1">
    <citation type="submission" date="2018-05" db="EMBL/GenBank/DDBJ databases">
        <title>Whole genome sequencing for identification of molecular markers to develop diagnostic detection tools for the regulated plant pathogen Lachnellula willkommii.</title>
        <authorList>
            <person name="Giroux E."/>
            <person name="Bilodeau G."/>
        </authorList>
    </citation>
    <scope>NUCLEOTIDE SEQUENCE [LARGE SCALE GENOMIC DNA]</scope>
    <source>
        <strain evidence="2 3">CBS 203.66</strain>
    </source>
</reference>
<dbReference type="Proteomes" id="UP000469559">
    <property type="component" value="Unassembled WGS sequence"/>
</dbReference>
<organism evidence="2 3">
    <name type="scientific">Lachnellula arida</name>
    <dbReference type="NCBI Taxonomy" id="1316785"/>
    <lineage>
        <taxon>Eukaryota</taxon>
        <taxon>Fungi</taxon>
        <taxon>Dikarya</taxon>
        <taxon>Ascomycota</taxon>
        <taxon>Pezizomycotina</taxon>
        <taxon>Leotiomycetes</taxon>
        <taxon>Helotiales</taxon>
        <taxon>Lachnaceae</taxon>
        <taxon>Lachnellula</taxon>
    </lineage>
</organism>
<feature type="region of interest" description="Disordered" evidence="1">
    <location>
        <begin position="1"/>
        <end position="78"/>
    </location>
</feature>
<dbReference type="AlphaFoldDB" id="A0A8T9B4Y0"/>
<dbReference type="EMBL" id="QGMF01000691">
    <property type="protein sequence ID" value="TVY14431.1"/>
    <property type="molecule type" value="Genomic_DNA"/>
</dbReference>
<feature type="compositionally biased region" description="Low complexity" evidence="1">
    <location>
        <begin position="9"/>
        <end position="22"/>
    </location>
</feature>
<proteinExistence type="predicted"/>
<dbReference type="OrthoDB" id="5376710at2759"/>
<feature type="compositionally biased region" description="Low complexity" evidence="1">
    <location>
        <begin position="36"/>
        <end position="47"/>
    </location>
</feature>
<evidence type="ECO:0000313" key="3">
    <source>
        <dbReference type="Proteomes" id="UP000469559"/>
    </source>
</evidence>
<sequence>MSSKMIRYPSHASSSNSTSSPKPRSRFWIKRERAASTSTSILSSDMSNADTNKDIGSLIPSNNADAVQPNHSEDKIPTSPLLDLELTRSSGFPSPDPFVAATHDSEYLHLKENIRRIRKAPSGSDPKKVDHVWEVYKKVRDENLQLCQSLLHKSQNAGRNSSMDVSIGPLDTRSSHSTESSLPFQVNGQWRALINDYKATQEQMLDNLRNSLLAIYKSYEPEVSEQQLETFLSDKIIRRNMISKWRDTSVHALKSEKLLFWEQYRIRSLNLDRLKLDLQATEKLFEVAETGNSENLTIREYVIAQNGGMILAFPHVLEPHPVLRFRVSSHLLAESSPIFSQMILPQQAGNGFSLDLMNQLPPAPTKQICKDGMEVKVYRMPQIELNHNEALTILLHAAHMHNANVPREIEYPVFVSIAEVCLKYQCTSPLELQVEYQWLPQWVHKAADPNPDGFLLISYAFGIRRIFTRVTKTAILNARNDAEIQSKELWPQAIRDRIKAIRAAKLAQIRECCTSAIEDYFRPPVENINRTASLGSLVMTTEPRCPRGSHLCDATNLGWLMLVFNELRMLPNIMNNTGFHNIPPSPQRSLKELVDCLRLMPSAPQVHGGVCDYAPAFRCAIDDIYNSISGFTLRDVTGRNGWALSKHAGSTEDRYDDNPRDIVELEAPLPSPRKARWFRSSSNESVSLQVLSQIDNIDDLSSAAMIDKTFYSAYKRNEASLLKNVMKAERRRTISQTGPEILGFGNPRAVNPSRLRVSTNTESEAPKLLRPDKLQGLSVPQAGVDNSGEELYDSSPSCSPTDSEAPMSSEEAERILWPNDESRNSSPRPNAGRNEKFLMGESPHIERPSAFEGNIKHVEDKTRMVEDEKHLREDKEAVFGLGPSKKPDTCTADETKDSESRPYDPKDYI</sequence>
<gene>
    <name evidence="2" type="ORF">LARI1_G007119</name>
</gene>
<accession>A0A8T9B4Y0</accession>
<feature type="compositionally biased region" description="Basic and acidic residues" evidence="1">
    <location>
        <begin position="764"/>
        <end position="773"/>
    </location>
</feature>
<comment type="caution">
    <text evidence="2">The sequence shown here is derived from an EMBL/GenBank/DDBJ whole genome shotgun (WGS) entry which is preliminary data.</text>
</comment>
<feature type="compositionally biased region" description="Basic and acidic residues" evidence="1">
    <location>
        <begin position="885"/>
        <end position="909"/>
    </location>
</feature>
<name>A0A8T9B4Y0_9HELO</name>
<feature type="region of interest" description="Disordered" evidence="1">
    <location>
        <begin position="738"/>
        <end position="909"/>
    </location>
</feature>
<feature type="compositionally biased region" description="Basic and acidic residues" evidence="1">
    <location>
        <begin position="833"/>
        <end position="877"/>
    </location>
</feature>
<protein>
    <submittedName>
        <fullName evidence="2">Uncharacterized protein</fullName>
    </submittedName>
</protein>
<evidence type="ECO:0000313" key="2">
    <source>
        <dbReference type="EMBL" id="TVY14431.1"/>
    </source>
</evidence>